<feature type="transmembrane region" description="Helical" evidence="7">
    <location>
        <begin position="74"/>
        <end position="100"/>
    </location>
</feature>
<dbReference type="PRINTS" id="PR00173">
    <property type="entry name" value="EDTRNSPORT"/>
</dbReference>
<keyword evidence="3" id="KW-1003">Cell membrane</keyword>
<comment type="subcellular location">
    <subcellularLocation>
        <location evidence="1">Cell membrane</location>
        <topology evidence="1">Multi-pass membrane protein</topology>
    </subcellularLocation>
</comment>
<sequence>MKLSFLRLSPWQKILLALVLGAIVGVLLGEDSQYFSCFGVVFLNLIKMITIPMIFFTIIYGITNIETTQGLRRLSIKSIITFTFTSFLAVSVGIIVSMVLKPGVGISKTILDQFKGSQSVPKVGSMSIYETLIDIIPTNIFSAMVSGHILQVVMFALFIGAILNTARSECSEVIKVCQQSAILFFKVIRSIMRLAPIGVFGYIAAIVATEGIGILVALGKLVATIGIGCLIQYLLFGVLILFVSGVSPIPFYRKIIEPQLLAFATSSSKATLVPLMDVVETKLGVSKQSSRFILPLSAALNMDGGAIYQSACAVFFAQMLGVDFSLSQYVILFVMCTLASIGGAGIPGGVLLFLGMVLNSVGLPIEGVLLIASVDRFLDMMTTVINVTGCACATVLIDHSEKTMDVKLYTSDNSKRVRNMSDEHEGV</sequence>
<dbReference type="InterPro" id="IPR036458">
    <property type="entry name" value="Na:dicarbo_symporter_sf"/>
</dbReference>
<evidence type="ECO:0000256" key="7">
    <source>
        <dbReference type="SAM" id="Phobius"/>
    </source>
</evidence>
<dbReference type="Proteomes" id="UP001327219">
    <property type="component" value="Chromosome"/>
</dbReference>
<feature type="transmembrane region" description="Helical" evidence="7">
    <location>
        <begin position="194"/>
        <end position="219"/>
    </location>
</feature>
<dbReference type="InterPro" id="IPR001991">
    <property type="entry name" value="Na-dicarboxylate_symporter"/>
</dbReference>
<feature type="transmembrane region" description="Helical" evidence="7">
    <location>
        <begin position="39"/>
        <end position="62"/>
    </location>
</feature>
<proteinExistence type="predicted"/>
<keyword evidence="4 7" id="KW-0812">Transmembrane</keyword>
<dbReference type="PANTHER" id="PTHR42865">
    <property type="entry name" value="PROTON/GLUTAMATE-ASPARTATE SYMPORTER"/>
    <property type="match status" value="1"/>
</dbReference>
<gene>
    <name evidence="8" type="ORF">Bandiella_00616</name>
</gene>
<reference evidence="8 9" key="1">
    <citation type="submission" date="2022-11" db="EMBL/GenBank/DDBJ databases">
        <title>Host association and intracellularity evolved multiple times independently in the Rickettsiales.</title>
        <authorList>
            <person name="Castelli M."/>
            <person name="Nardi T."/>
            <person name="Gammuto L."/>
            <person name="Bellinzona G."/>
            <person name="Sabaneyeva E."/>
            <person name="Potekhin A."/>
            <person name="Serra V."/>
            <person name="Petroni G."/>
            <person name="Sassera D."/>
        </authorList>
    </citation>
    <scope>NUCLEOTIDE SEQUENCE [LARGE SCALE GENOMIC DNA]</scope>
    <source>
        <strain evidence="8 9">NDG2</strain>
    </source>
</reference>
<keyword evidence="9" id="KW-1185">Reference proteome</keyword>
<dbReference type="EMBL" id="CP110820">
    <property type="protein sequence ID" value="WPX96500.1"/>
    <property type="molecule type" value="Genomic_DNA"/>
</dbReference>
<evidence type="ECO:0000313" key="9">
    <source>
        <dbReference type="Proteomes" id="UP001327219"/>
    </source>
</evidence>
<evidence type="ECO:0000256" key="2">
    <source>
        <dbReference type="ARBA" id="ARBA00022448"/>
    </source>
</evidence>
<evidence type="ECO:0000256" key="5">
    <source>
        <dbReference type="ARBA" id="ARBA00022989"/>
    </source>
</evidence>
<accession>A0ABZ0UR50</accession>
<feature type="transmembrane region" description="Helical" evidence="7">
    <location>
        <begin position="140"/>
        <end position="163"/>
    </location>
</feature>
<feature type="transmembrane region" description="Helical" evidence="7">
    <location>
        <begin position="329"/>
        <end position="357"/>
    </location>
</feature>
<evidence type="ECO:0000256" key="3">
    <source>
        <dbReference type="ARBA" id="ARBA00022475"/>
    </source>
</evidence>
<dbReference type="Gene3D" id="1.10.3860.10">
    <property type="entry name" value="Sodium:dicarboxylate symporter"/>
    <property type="match status" value="1"/>
</dbReference>
<protein>
    <submittedName>
        <fullName evidence="8">Dicarboxylate/amino acid:cation symporter</fullName>
    </submittedName>
</protein>
<keyword evidence="6 7" id="KW-0472">Membrane</keyword>
<evidence type="ECO:0000256" key="4">
    <source>
        <dbReference type="ARBA" id="ARBA00022692"/>
    </source>
</evidence>
<dbReference type="PANTHER" id="PTHR42865:SF7">
    <property type="entry name" value="PROTON_GLUTAMATE-ASPARTATE SYMPORTER"/>
    <property type="match status" value="1"/>
</dbReference>
<dbReference type="RefSeq" id="WP_323733281.1">
    <property type="nucleotide sequence ID" value="NZ_CP110820.1"/>
</dbReference>
<dbReference type="SUPFAM" id="SSF118215">
    <property type="entry name" value="Proton glutamate symport protein"/>
    <property type="match status" value="1"/>
</dbReference>
<keyword evidence="5 7" id="KW-1133">Transmembrane helix</keyword>
<evidence type="ECO:0000256" key="1">
    <source>
        <dbReference type="ARBA" id="ARBA00004651"/>
    </source>
</evidence>
<organism evidence="8 9">
    <name type="scientific">Candidatus Bandiella euplotis</name>
    <dbReference type="NCBI Taxonomy" id="1664265"/>
    <lineage>
        <taxon>Bacteria</taxon>
        <taxon>Pseudomonadati</taxon>
        <taxon>Pseudomonadota</taxon>
        <taxon>Alphaproteobacteria</taxon>
        <taxon>Rickettsiales</taxon>
        <taxon>Candidatus Midichloriaceae</taxon>
        <taxon>Candidatus Bandiella</taxon>
    </lineage>
</organism>
<name>A0ABZ0UR50_9RICK</name>
<keyword evidence="2" id="KW-0813">Transport</keyword>
<evidence type="ECO:0000313" key="8">
    <source>
        <dbReference type="EMBL" id="WPX96500.1"/>
    </source>
</evidence>
<feature type="transmembrane region" description="Helical" evidence="7">
    <location>
        <begin position="225"/>
        <end position="246"/>
    </location>
</feature>
<evidence type="ECO:0000256" key="6">
    <source>
        <dbReference type="ARBA" id="ARBA00023136"/>
    </source>
</evidence>
<dbReference type="Pfam" id="PF00375">
    <property type="entry name" value="SDF"/>
    <property type="match status" value="1"/>
</dbReference>